<evidence type="ECO:0000313" key="1">
    <source>
        <dbReference type="EMBL" id="EIW75628.1"/>
    </source>
</evidence>
<dbReference type="GeneID" id="19201440"/>
<dbReference type="KEGG" id="cput:CONPUDRAFT_140043"/>
<comment type="caution">
    <text evidence="1">The sequence shown here is derived from an EMBL/GenBank/DDBJ whole genome shotgun (WGS) entry which is preliminary data.</text>
</comment>
<accession>A0A5M3M8V0</accession>
<sequence>MAEQRSSGNWEPKLEDASEESLLNQAFRIERIMLRPRPSITKLEVSDRFVASLDFKVKSDVSWATYAGICMLMFETMFPRPLIIPIDACDLRAFVVWCETPNDHPLANAAPYCAHFRVTGAGAHEFGLRAASLGCVVTEPRTRFDWDTGVSTPQGPDTVIPSTAIAKIWWSDIENPITSGTIFFLGIFESIYEQICGECDNRTHPKSLNVDGYRVTHSWSDMEPVLDDHARNLISDTLWRVRENHLV</sequence>
<organism evidence="1 2">
    <name type="scientific">Coniophora puteana (strain RWD-64-598)</name>
    <name type="common">Brown rot fungus</name>
    <dbReference type="NCBI Taxonomy" id="741705"/>
    <lineage>
        <taxon>Eukaryota</taxon>
        <taxon>Fungi</taxon>
        <taxon>Dikarya</taxon>
        <taxon>Basidiomycota</taxon>
        <taxon>Agaricomycotina</taxon>
        <taxon>Agaricomycetes</taxon>
        <taxon>Agaricomycetidae</taxon>
        <taxon>Boletales</taxon>
        <taxon>Coniophorineae</taxon>
        <taxon>Coniophoraceae</taxon>
        <taxon>Coniophora</taxon>
    </lineage>
</organism>
<dbReference type="Proteomes" id="UP000053558">
    <property type="component" value="Unassembled WGS sequence"/>
</dbReference>
<evidence type="ECO:0000313" key="2">
    <source>
        <dbReference type="Proteomes" id="UP000053558"/>
    </source>
</evidence>
<protein>
    <submittedName>
        <fullName evidence="1">Uncharacterized protein</fullName>
    </submittedName>
</protein>
<dbReference type="RefSeq" id="XP_007774326.1">
    <property type="nucleotide sequence ID" value="XM_007776136.1"/>
</dbReference>
<dbReference type="EMBL" id="JH711588">
    <property type="protein sequence ID" value="EIW75628.1"/>
    <property type="molecule type" value="Genomic_DNA"/>
</dbReference>
<keyword evidence="2" id="KW-1185">Reference proteome</keyword>
<proteinExistence type="predicted"/>
<reference evidence="2" key="1">
    <citation type="journal article" date="2012" name="Science">
        <title>The Paleozoic origin of enzymatic lignin decomposition reconstructed from 31 fungal genomes.</title>
        <authorList>
            <person name="Floudas D."/>
            <person name="Binder M."/>
            <person name="Riley R."/>
            <person name="Barry K."/>
            <person name="Blanchette R.A."/>
            <person name="Henrissat B."/>
            <person name="Martinez A.T."/>
            <person name="Otillar R."/>
            <person name="Spatafora J.W."/>
            <person name="Yadav J.S."/>
            <person name="Aerts A."/>
            <person name="Benoit I."/>
            <person name="Boyd A."/>
            <person name="Carlson A."/>
            <person name="Copeland A."/>
            <person name="Coutinho P.M."/>
            <person name="de Vries R.P."/>
            <person name="Ferreira P."/>
            <person name="Findley K."/>
            <person name="Foster B."/>
            <person name="Gaskell J."/>
            <person name="Glotzer D."/>
            <person name="Gorecki P."/>
            <person name="Heitman J."/>
            <person name="Hesse C."/>
            <person name="Hori C."/>
            <person name="Igarashi K."/>
            <person name="Jurgens J.A."/>
            <person name="Kallen N."/>
            <person name="Kersten P."/>
            <person name="Kohler A."/>
            <person name="Kuees U."/>
            <person name="Kumar T.K.A."/>
            <person name="Kuo A."/>
            <person name="LaButti K."/>
            <person name="Larrondo L.F."/>
            <person name="Lindquist E."/>
            <person name="Ling A."/>
            <person name="Lombard V."/>
            <person name="Lucas S."/>
            <person name="Lundell T."/>
            <person name="Martin R."/>
            <person name="McLaughlin D.J."/>
            <person name="Morgenstern I."/>
            <person name="Morin E."/>
            <person name="Murat C."/>
            <person name="Nagy L.G."/>
            <person name="Nolan M."/>
            <person name="Ohm R.A."/>
            <person name="Patyshakuliyeva A."/>
            <person name="Rokas A."/>
            <person name="Ruiz-Duenas F.J."/>
            <person name="Sabat G."/>
            <person name="Salamov A."/>
            <person name="Samejima M."/>
            <person name="Schmutz J."/>
            <person name="Slot J.C."/>
            <person name="St John F."/>
            <person name="Stenlid J."/>
            <person name="Sun H."/>
            <person name="Sun S."/>
            <person name="Syed K."/>
            <person name="Tsang A."/>
            <person name="Wiebenga A."/>
            <person name="Young D."/>
            <person name="Pisabarro A."/>
            <person name="Eastwood D.C."/>
            <person name="Martin F."/>
            <person name="Cullen D."/>
            <person name="Grigoriev I.V."/>
            <person name="Hibbett D.S."/>
        </authorList>
    </citation>
    <scope>NUCLEOTIDE SEQUENCE [LARGE SCALE GENOMIC DNA]</scope>
    <source>
        <strain evidence="2">RWD-64-598 SS2</strain>
    </source>
</reference>
<dbReference type="AlphaFoldDB" id="A0A5M3M8V0"/>
<name>A0A5M3M8V0_CONPW</name>
<gene>
    <name evidence="1" type="ORF">CONPUDRAFT_140043</name>
</gene>